<evidence type="ECO:0000256" key="4">
    <source>
        <dbReference type="ARBA" id="ARBA00022989"/>
    </source>
</evidence>
<dbReference type="Proteomes" id="UP000000269">
    <property type="component" value="Chromosome"/>
</dbReference>
<feature type="transmembrane region" description="Helical" evidence="6">
    <location>
        <begin position="165"/>
        <end position="186"/>
    </location>
</feature>
<keyword evidence="9" id="KW-1185">Reference proteome</keyword>
<evidence type="ECO:0000313" key="9">
    <source>
        <dbReference type="Proteomes" id="UP000000269"/>
    </source>
</evidence>
<dbReference type="EMBL" id="CP000853">
    <property type="protein sequence ID" value="ABW20248.1"/>
    <property type="molecule type" value="Genomic_DNA"/>
</dbReference>
<gene>
    <name evidence="8" type="ordered locus">Clos_2717</name>
</gene>
<evidence type="ECO:0000256" key="1">
    <source>
        <dbReference type="ARBA" id="ARBA00004141"/>
    </source>
</evidence>
<keyword evidence="3 6" id="KW-0812">Transmembrane</keyword>
<dbReference type="PANTHER" id="PTHR31272:SF4">
    <property type="entry name" value="CYTOCHROME C-TYPE BIOGENESIS PROTEIN HI_1454-RELATED"/>
    <property type="match status" value="1"/>
</dbReference>
<feature type="transmembrane region" description="Helical" evidence="6">
    <location>
        <begin position="86"/>
        <end position="108"/>
    </location>
</feature>
<proteinExistence type="inferred from homology"/>
<protein>
    <submittedName>
        <fullName evidence="8">Cytochrome c biogenesis protein transmembrane region</fullName>
    </submittedName>
</protein>
<dbReference type="RefSeq" id="WP_012160555.1">
    <property type="nucleotide sequence ID" value="NC_009922.1"/>
</dbReference>
<dbReference type="InterPro" id="IPR003834">
    <property type="entry name" value="Cyt_c_assmbl_TM_dom"/>
</dbReference>
<sequence length="231" mass="25857">MNLENVSLSIAFGAGFLSFFSPCILPLVPVYIMYITGISVEEEINQSKLLAFKRTMGFVLGFTIIFMIMGTSAGFLGKIFIRNREIFSKISGILIMIFGFNMMGILNLNILKLEKRLKAPKKMTNWFSSILMGMAFAAGWTPCFGPVLASILVYAGSSATVSKGVYLLLIYSIGMAIPFILTSLFINTFNRFIQKAERFIPYIPKISGFIMIVFGVLVFFNKIVYISRFLL</sequence>
<evidence type="ECO:0000256" key="6">
    <source>
        <dbReference type="SAM" id="Phobius"/>
    </source>
</evidence>
<dbReference type="Pfam" id="PF02683">
    <property type="entry name" value="DsbD_TM"/>
    <property type="match status" value="1"/>
</dbReference>
<evidence type="ECO:0000256" key="3">
    <source>
        <dbReference type="ARBA" id="ARBA00022692"/>
    </source>
</evidence>
<dbReference type="HOGENOM" id="CLU_053225_2_0_9"/>
<evidence type="ECO:0000259" key="7">
    <source>
        <dbReference type="Pfam" id="PF02683"/>
    </source>
</evidence>
<feature type="transmembrane region" description="Helical" evidence="6">
    <location>
        <begin position="6"/>
        <end position="34"/>
    </location>
</feature>
<keyword evidence="4 6" id="KW-1133">Transmembrane helix</keyword>
<comment type="subcellular location">
    <subcellularLocation>
        <location evidence="1">Membrane</location>
        <topology evidence="1">Multi-pass membrane protein</topology>
    </subcellularLocation>
</comment>
<dbReference type="eggNOG" id="COG0785">
    <property type="taxonomic scope" value="Bacteria"/>
</dbReference>
<feature type="transmembrane region" description="Helical" evidence="6">
    <location>
        <begin position="55"/>
        <end position="80"/>
    </location>
</feature>
<dbReference type="PANTHER" id="PTHR31272">
    <property type="entry name" value="CYTOCHROME C-TYPE BIOGENESIS PROTEIN HI_1454-RELATED"/>
    <property type="match status" value="1"/>
</dbReference>
<name>A8MKB6_ALKOO</name>
<dbReference type="AlphaFoldDB" id="A8MKB6"/>
<dbReference type="InterPro" id="IPR051790">
    <property type="entry name" value="Cytochrome_c-biogenesis_DsbD"/>
</dbReference>
<dbReference type="GO" id="GO:0017004">
    <property type="term" value="P:cytochrome complex assembly"/>
    <property type="evidence" value="ECO:0007669"/>
    <property type="project" value="InterPro"/>
</dbReference>
<evidence type="ECO:0000256" key="2">
    <source>
        <dbReference type="ARBA" id="ARBA00006143"/>
    </source>
</evidence>
<feature type="domain" description="Cytochrome C biogenesis protein transmembrane" evidence="7">
    <location>
        <begin position="8"/>
        <end position="217"/>
    </location>
</feature>
<dbReference type="KEGG" id="aoe:Clos_2717"/>
<reference evidence="9" key="1">
    <citation type="submission" date="2007-10" db="EMBL/GenBank/DDBJ databases">
        <title>Complete genome of Alkaliphilus oremlandii OhILAs.</title>
        <authorList>
            <person name="Copeland A."/>
            <person name="Lucas S."/>
            <person name="Lapidus A."/>
            <person name="Barry K."/>
            <person name="Detter J.C."/>
            <person name="Glavina del Rio T."/>
            <person name="Hammon N."/>
            <person name="Israni S."/>
            <person name="Dalin E."/>
            <person name="Tice H."/>
            <person name="Pitluck S."/>
            <person name="Chain P."/>
            <person name="Malfatti S."/>
            <person name="Shin M."/>
            <person name="Vergez L."/>
            <person name="Schmutz J."/>
            <person name="Larimer F."/>
            <person name="Land M."/>
            <person name="Hauser L."/>
            <person name="Kyrpides N."/>
            <person name="Mikhailova N."/>
            <person name="Stolz J.F."/>
            <person name="Dawson A."/>
            <person name="Fisher E."/>
            <person name="Crable B."/>
            <person name="Perera E."/>
            <person name="Lisak J."/>
            <person name="Ranganathan M."/>
            <person name="Basu P."/>
            <person name="Richardson P."/>
        </authorList>
    </citation>
    <scope>NUCLEOTIDE SEQUENCE [LARGE SCALE GENOMIC DNA]</scope>
    <source>
        <strain evidence="9">OhILAs</strain>
    </source>
</reference>
<accession>A8MKB6</accession>
<dbReference type="GO" id="GO:0016020">
    <property type="term" value="C:membrane"/>
    <property type="evidence" value="ECO:0007669"/>
    <property type="project" value="UniProtKB-SubCell"/>
</dbReference>
<comment type="similarity">
    <text evidence="2">Belongs to the DsbD family.</text>
</comment>
<feature type="transmembrane region" description="Helical" evidence="6">
    <location>
        <begin position="206"/>
        <end position="226"/>
    </location>
</feature>
<dbReference type="OrthoDB" id="9809733at2"/>
<evidence type="ECO:0000256" key="5">
    <source>
        <dbReference type="ARBA" id="ARBA00023136"/>
    </source>
</evidence>
<organism evidence="8 9">
    <name type="scientific">Alkaliphilus oremlandii (strain OhILAs)</name>
    <name type="common">Clostridium oremlandii (strain OhILAs)</name>
    <dbReference type="NCBI Taxonomy" id="350688"/>
    <lineage>
        <taxon>Bacteria</taxon>
        <taxon>Bacillati</taxon>
        <taxon>Bacillota</taxon>
        <taxon>Clostridia</taxon>
        <taxon>Peptostreptococcales</taxon>
        <taxon>Natronincolaceae</taxon>
        <taxon>Alkaliphilus</taxon>
    </lineage>
</organism>
<evidence type="ECO:0000313" key="8">
    <source>
        <dbReference type="EMBL" id="ABW20248.1"/>
    </source>
</evidence>
<feature type="transmembrane region" description="Helical" evidence="6">
    <location>
        <begin position="129"/>
        <end position="153"/>
    </location>
</feature>
<dbReference type="STRING" id="350688.Clos_2717"/>
<keyword evidence="5 6" id="KW-0472">Membrane</keyword>